<gene>
    <name evidence="3" type="ORF">Tco_0910810</name>
</gene>
<evidence type="ECO:0000313" key="4">
    <source>
        <dbReference type="Proteomes" id="UP001151760"/>
    </source>
</evidence>
<accession>A0ABQ5CV40</accession>
<keyword evidence="3" id="KW-0808">Transferase</keyword>
<keyword evidence="4" id="KW-1185">Reference proteome</keyword>
<organism evidence="3 4">
    <name type="scientific">Tanacetum coccineum</name>
    <dbReference type="NCBI Taxonomy" id="301880"/>
    <lineage>
        <taxon>Eukaryota</taxon>
        <taxon>Viridiplantae</taxon>
        <taxon>Streptophyta</taxon>
        <taxon>Embryophyta</taxon>
        <taxon>Tracheophyta</taxon>
        <taxon>Spermatophyta</taxon>
        <taxon>Magnoliopsida</taxon>
        <taxon>eudicotyledons</taxon>
        <taxon>Gunneridae</taxon>
        <taxon>Pentapetalae</taxon>
        <taxon>asterids</taxon>
        <taxon>campanulids</taxon>
        <taxon>Asterales</taxon>
        <taxon>Asteraceae</taxon>
        <taxon>Asteroideae</taxon>
        <taxon>Anthemideae</taxon>
        <taxon>Anthemidinae</taxon>
        <taxon>Tanacetum</taxon>
    </lineage>
</organism>
<proteinExistence type="predicted"/>
<dbReference type="InterPro" id="IPR041588">
    <property type="entry name" value="Integrase_H2C2"/>
</dbReference>
<evidence type="ECO:0000259" key="2">
    <source>
        <dbReference type="Pfam" id="PF17921"/>
    </source>
</evidence>
<dbReference type="PANTHER" id="PTHR33067">
    <property type="entry name" value="RNA-DIRECTED DNA POLYMERASE-RELATED"/>
    <property type="match status" value="1"/>
</dbReference>
<protein>
    <submittedName>
        <fullName evidence="3">Reverse transcriptase domain-containing protein</fullName>
    </submittedName>
</protein>
<dbReference type="Proteomes" id="UP001151760">
    <property type="component" value="Unassembled WGS sequence"/>
</dbReference>
<dbReference type="Gene3D" id="2.40.70.10">
    <property type="entry name" value="Acid Proteases"/>
    <property type="match status" value="1"/>
</dbReference>
<dbReference type="Pfam" id="PF17921">
    <property type="entry name" value="Integrase_H2C2"/>
    <property type="match status" value="1"/>
</dbReference>
<keyword evidence="3" id="KW-0548">Nucleotidyltransferase</keyword>
<dbReference type="PANTHER" id="PTHR33067:SF9">
    <property type="entry name" value="RNA-DIRECTED DNA POLYMERASE"/>
    <property type="match status" value="1"/>
</dbReference>
<evidence type="ECO:0000313" key="3">
    <source>
        <dbReference type="EMBL" id="GJT30535.1"/>
    </source>
</evidence>
<reference evidence="3" key="2">
    <citation type="submission" date="2022-01" db="EMBL/GenBank/DDBJ databases">
        <authorList>
            <person name="Yamashiro T."/>
            <person name="Shiraishi A."/>
            <person name="Satake H."/>
            <person name="Nakayama K."/>
        </authorList>
    </citation>
    <scope>NUCLEOTIDE SEQUENCE</scope>
</reference>
<sequence>MRTRSSSNLIVESSMIPKRRNRRRSKQIVEPELQTIIETPVATMADTHTMSELVQAPTEGYGDTIVIPAILAENIELKVSFSELHQIDTFYNALTQSDQDSLNAAASGNLLNRTPRDALTIIESKSKVRSSRNKPIVSKVSTTTSSLSPSPDVTALTEIVKELLLMNKATQQATVKAIKETCVTCGGPHPYYECLATGGNTFDACAAVWTYNQGGNGYRPQGEPNYRASNQIGAPAFPHPNVQNSQKLQTNRNEKSLGVSITSSIPLANPRGDFDQPLVTTRSVFSYDGPTIPPTSSPLSKEFRNMNGSVSKPNPKTVNTLSSRPLTTQKLLKRAKYQLLKFLQIFQRLHFDLSFADALLHMPKFAIVGGDPKSARKKLGDPNKFLIPCDFLELDECLALADLGASINLMPLSIWKKLSLPRLTLDCMTLELAKSIGSLSGWCSEYVLCLKVGSFIFPLSIDDPPELELKDLPSHLEYAFLEDTNKVLVIIAKDLKDDEKAHLLKVLKSHKRAIAWKIVDIKGIDPQFWICADQMISRCVYGQEVVDIIRLAIMEPTGEHHGANYTAKKVYDSDFYWSTIYRDSHDLVKSCDSCQRQDHFVEIPSGEIKVHIEVLSLLWGNRLPILDGSLPLSSRLKGGGNNNNNKNCGLIKVYYLCSVRCRCGSLQKKAHSKNNKSETDKSLLDHGRLAYRCDSFQKGRGSPGRNKTPGSWSARKPI</sequence>
<feature type="domain" description="Integrase zinc-binding" evidence="2">
    <location>
        <begin position="547"/>
        <end position="597"/>
    </location>
</feature>
<comment type="caution">
    <text evidence="3">The sequence shown here is derived from an EMBL/GenBank/DDBJ whole genome shotgun (WGS) entry which is preliminary data.</text>
</comment>
<name>A0ABQ5CV40_9ASTR</name>
<dbReference type="InterPro" id="IPR021109">
    <property type="entry name" value="Peptidase_aspartic_dom_sf"/>
</dbReference>
<reference evidence="3" key="1">
    <citation type="journal article" date="2022" name="Int. J. Mol. Sci.">
        <title>Draft Genome of Tanacetum Coccineum: Genomic Comparison of Closely Related Tanacetum-Family Plants.</title>
        <authorList>
            <person name="Yamashiro T."/>
            <person name="Shiraishi A."/>
            <person name="Nakayama K."/>
            <person name="Satake H."/>
        </authorList>
    </citation>
    <scope>NUCLEOTIDE SEQUENCE</scope>
</reference>
<keyword evidence="3" id="KW-0695">RNA-directed DNA polymerase</keyword>
<dbReference type="GO" id="GO:0003964">
    <property type="term" value="F:RNA-directed DNA polymerase activity"/>
    <property type="evidence" value="ECO:0007669"/>
    <property type="project" value="UniProtKB-KW"/>
</dbReference>
<dbReference type="Gene3D" id="1.10.340.70">
    <property type="match status" value="1"/>
</dbReference>
<feature type="region of interest" description="Disordered" evidence="1">
    <location>
        <begin position="694"/>
        <end position="718"/>
    </location>
</feature>
<dbReference type="EMBL" id="BQNB010014633">
    <property type="protein sequence ID" value="GJT30535.1"/>
    <property type="molecule type" value="Genomic_DNA"/>
</dbReference>
<evidence type="ECO:0000256" key="1">
    <source>
        <dbReference type="SAM" id="MobiDB-lite"/>
    </source>
</evidence>